<dbReference type="OrthoDB" id="3646161at2759"/>
<feature type="compositionally biased region" description="Low complexity" evidence="1">
    <location>
        <begin position="55"/>
        <end position="68"/>
    </location>
</feature>
<proteinExistence type="predicted"/>
<organism evidence="2 3">
    <name type="scientific">Pseudocercospora musae</name>
    <dbReference type="NCBI Taxonomy" id="113226"/>
    <lineage>
        <taxon>Eukaryota</taxon>
        <taxon>Fungi</taxon>
        <taxon>Dikarya</taxon>
        <taxon>Ascomycota</taxon>
        <taxon>Pezizomycotina</taxon>
        <taxon>Dothideomycetes</taxon>
        <taxon>Dothideomycetidae</taxon>
        <taxon>Mycosphaerellales</taxon>
        <taxon>Mycosphaerellaceae</taxon>
        <taxon>Pseudocercospora</taxon>
    </lineage>
</organism>
<name>A0A139ILG7_9PEZI</name>
<evidence type="ECO:0000313" key="3">
    <source>
        <dbReference type="Proteomes" id="UP000073492"/>
    </source>
</evidence>
<dbReference type="EMBL" id="LFZO01000054">
    <property type="protein sequence ID" value="KXT15623.1"/>
    <property type="molecule type" value="Genomic_DNA"/>
</dbReference>
<sequence length="133" mass="14441">MFPVDSMQAQYFEEREQAEAAKRLAHIHEQQANAHATAVHSALNESRPQRPHAPPSLSHAHLHSLTSPQSSTVLGNIFQGLARGTSPAKSASSGTSTPVATPPAKIMTQADIERMMMEKKKDADYVGSSPGWW</sequence>
<reference evidence="2 3" key="1">
    <citation type="submission" date="2015-07" db="EMBL/GenBank/DDBJ databases">
        <title>Comparative genomics of the Sigatoka disease complex on banana suggests a link between parallel evolutionary changes in Pseudocercospora fijiensis and Pseudocercospora eumusae and increased virulence on the banana host.</title>
        <authorList>
            <person name="Chang T.-C."/>
            <person name="Salvucci A."/>
            <person name="Crous P.W."/>
            <person name="Stergiopoulos I."/>
        </authorList>
    </citation>
    <scope>NUCLEOTIDE SEQUENCE [LARGE SCALE GENOMIC DNA]</scope>
    <source>
        <strain evidence="2 3">CBS 116634</strain>
    </source>
</reference>
<feature type="compositionally biased region" description="Polar residues" evidence="1">
    <location>
        <begin position="87"/>
        <end position="99"/>
    </location>
</feature>
<evidence type="ECO:0000256" key="1">
    <source>
        <dbReference type="SAM" id="MobiDB-lite"/>
    </source>
</evidence>
<dbReference type="AlphaFoldDB" id="A0A139ILG7"/>
<accession>A0A139ILG7</accession>
<comment type="caution">
    <text evidence="2">The sequence shown here is derived from an EMBL/GenBank/DDBJ whole genome shotgun (WGS) entry which is preliminary data.</text>
</comment>
<evidence type="ECO:0000313" key="2">
    <source>
        <dbReference type="EMBL" id="KXT15623.1"/>
    </source>
</evidence>
<keyword evidence="3" id="KW-1185">Reference proteome</keyword>
<gene>
    <name evidence="2" type="ORF">AC579_5859</name>
</gene>
<protein>
    <submittedName>
        <fullName evidence="2">Uncharacterized protein</fullName>
    </submittedName>
</protein>
<dbReference type="Proteomes" id="UP000073492">
    <property type="component" value="Unassembled WGS sequence"/>
</dbReference>
<feature type="region of interest" description="Disordered" evidence="1">
    <location>
        <begin position="25"/>
        <end position="108"/>
    </location>
</feature>